<dbReference type="PANTHER" id="PTHR36974:SF1">
    <property type="entry name" value="DOXX FAMILY MEMBRANE PROTEIN"/>
    <property type="match status" value="1"/>
</dbReference>
<feature type="transmembrane region" description="Helical" evidence="5">
    <location>
        <begin position="104"/>
        <end position="128"/>
    </location>
</feature>
<dbReference type="RefSeq" id="WP_115402815.1">
    <property type="nucleotide sequence ID" value="NZ_QPKV01000004.1"/>
</dbReference>
<dbReference type="InterPro" id="IPR032808">
    <property type="entry name" value="DoxX"/>
</dbReference>
<gene>
    <name evidence="6" type="ORF">DU508_10675</name>
</gene>
<evidence type="ECO:0000256" key="1">
    <source>
        <dbReference type="ARBA" id="ARBA00004141"/>
    </source>
</evidence>
<evidence type="ECO:0000313" key="6">
    <source>
        <dbReference type="EMBL" id="RDC56083.1"/>
    </source>
</evidence>
<accession>A0A369PU32</accession>
<keyword evidence="2 5" id="KW-0812">Transmembrane</keyword>
<dbReference type="OrthoDB" id="327939at2"/>
<feature type="transmembrane region" description="Helical" evidence="5">
    <location>
        <begin position="49"/>
        <end position="67"/>
    </location>
</feature>
<keyword evidence="7" id="KW-1185">Reference proteome</keyword>
<dbReference type="GO" id="GO:0016020">
    <property type="term" value="C:membrane"/>
    <property type="evidence" value="ECO:0007669"/>
    <property type="project" value="UniProtKB-SubCell"/>
</dbReference>
<keyword evidence="4 5" id="KW-0472">Membrane</keyword>
<comment type="subcellular location">
    <subcellularLocation>
        <location evidence="1">Membrane</location>
        <topology evidence="1">Multi-pass membrane protein</topology>
    </subcellularLocation>
</comment>
<evidence type="ECO:0000256" key="2">
    <source>
        <dbReference type="ARBA" id="ARBA00022692"/>
    </source>
</evidence>
<evidence type="ECO:0000256" key="3">
    <source>
        <dbReference type="ARBA" id="ARBA00022989"/>
    </source>
</evidence>
<comment type="caution">
    <text evidence="6">The sequence shown here is derived from an EMBL/GenBank/DDBJ whole genome shotgun (WGS) entry which is preliminary data.</text>
</comment>
<dbReference type="EMBL" id="QPKV01000004">
    <property type="protein sequence ID" value="RDC56083.1"/>
    <property type="molecule type" value="Genomic_DNA"/>
</dbReference>
<protein>
    <submittedName>
        <fullName evidence="6">DoxX family membrane protein</fullName>
    </submittedName>
</protein>
<name>A0A369PU32_9SPHI</name>
<feature type="transmembrane region" description="Helical" evidence="5">
    <location>
        <begin position="13"/>
        <end position="37"/>
    </location>
</feature>
<reference evidence="6 7" key="1">
    <citation type="submission" date="2018-07" db="EMBL/GenBank/DDBJ databases">
        <title>Pedobacter sp. nov., isolated from soil.</title>
        <authorList>
            <person name="Zhou L.Y."/>
            <person name="Du Z.J."/>
        </authorList>
    </citation>
    <scope>NUCLEOTIDE SEQUENCE [LARGE SCALE GENOMIC DNA]</scope>
    <source>
        <strain evidence="6 7">JDX94</strain>
    </source>
</reference>
<evidence type="ECO:0000256" key="4">
    <source>
        <dbReference type="ARBA" id="ARBA00023136"/>
    </source>
</evidence>
<sequence length="131" mass="15387">MQNTDNPSLSYKIFLWIYALFYVLAGCNHFVSTKVYYAIMPGWLPAHEFLIYLSGAFEIILGILLIFSKTRKLASLLIILMLIAFIPVHVYMVEIAPFILGKIYITPFIAWMRLPFQLLFIGWAWYYYNRS</sequence>
<organism evidence="6 7">
    <name type="scientific">Pedobacter chinensis</name>
    <dbReference type="NCBI Taxonomy" id="2282421"/>
    <lineage>
        <taxon>Bacteria</taxon>
        <taxon>Pseudomonadati</taxon>
        <taxon>Bacteroidota</taxon>
        <taxon>Sphingobacteriia</taxon>
        <taxon>Sphingobacteriales</taxon>
        <taxon>Sphingobacteriaceae</taxon>
        <taxon>Pedobacter</taxon>
    </lineage>
</organism>
<evidence type="ECO:0000313" key="7">
    <source>
        <dbReference type="Proteomes" id="UP000253961"/>
    </source>
</evidence>
<feature type="transmembrane region" description="Helical" evidence="5">
    <location>
        <begin position="73"/>
        <end position="92"/>
    </location>
</feature>
<proteinExistence type="predicted"/>
<keyword evidence="3 5" id="KW-1133">Transmembrane helix</keyword>
<dbReference type="Pfam" id="PF07681">
    <property type="entry name" value="DoxX"/>
    <property type="match status" value="1"/>
</dbReference>
<dbReference type="PANTHER" id="PTHR36974">
    <property type="entry name" value="MEMBRANE PROTEIN-RELATED"/>
    <property type="match status" value="1"/>
</dbReference>
<dbReference type="AlphaFoldDB" id="A0A369PU32"/>
<dbReference type="Proteomes" id="UP000253961">
    <property type="component" value="Unassembled WGS sequence"/>
</dbReference>
<evidence type="ECO:0000256" key="5">
    <source>
        <dbReference type="SAM" id="Phobius"/>
    </source>
</evidence>